<protein>
    <submittedName>
        <fullName evidence="1">Uncharacterized protein</fullName>
    </submittedName>
</protein>
<dbReference type="EMBL" id="LR798389">
    <property type="protein sequence ID" value="CAB5228667.1"/>
    <property type="molecule type" value="Genomic_DNA"/>
</dbReference>
<dbReference type="SUPFAM" id="SSF55729">
    <property type="entry name" value="Acyl-CoA N-acyltransferases (Nat)"/>
    <property type="match status" value="1"/>
</dbReference>
<organism evidence="1">
    <name type="scientific">uncultured Caudovirales phage</name>
    <dbReference type="NCBI Taxonomy" id="2100421"/>
    <lineage>
        <taxon>Viruses</taxon>
        <taxon>Duplodnaviria</taxon>
        <taxon>Heunggongvirae</taxon>
        <taxon>Uroviricota</taxon>
        <taxon>Caudoviricetes</taxon>
        <taxon>Peduoviridae</taxon>
        <taxon>Maltschvirus</taxon>
        <taxon>Maltschvirus maltsch</taxon>
    </lineage>
</organism>
<dbReference type="InterPro" id="IPR016181">
    <property type="entry name" value="Acyl_CoA_acyltransferase"/>
</dbReference>
<sequence>MGGRIENGARIGQWVADKLGTVYSPNSSAAIGLVKDGNVVAGVIYENWNRRSVVTHIAIEGRLTRSFLYAIFHHPFVTCGVNKIISAVNDTNTKSVLMVENMGFIAEGRLKDCSPDGDIILYTMQKSDCRFLGKRYGQENSGSPGTD</sequence>
<reference evidence="1" key="1">
    <citation type="submission" date="2020-05" db="EMBL/GenBank/DDBJ databases">
        <authorList>
            <person name="Chiriac C."/>
            <person name="Salcher M."/>
            <person name="Ghai R."/>
            <person name="Kavagutti S V."/>
        </authorList>
    </citation>
    <scope>NUCLEOTIDE SEQUENCE</scope>
</reference>
<evidence type="ECO:0000313" key="1">
    <source>
        <dbReference type="EMBL" id="CAB5228667.1"/>
    </source>
</evidence>
<dbReference type="Gene3D" id="3.40.630.30">
    <property type="match status" value="1"/>
</dbReference>
<gene>
    <name evidence="1" type="ORF">UFOVP1545_13</name>
</gene>
<proteinExistence type="predicted"/>
<name>A0A6J7XC69_9CAUD</name>
<accession>A0A6J7XC69</accession>